<comment type="caution">
    <text evidence="2">The sequence shown here is derived from an EMBL/GenBank/DDBJ whole genome shotgun (WGS) entry which is preliminary data.</text>
</comment>
<dbReference type="AlphaFoldDB" id="A0A6V8MMD0"/>
<dbReference type="Proteomes" id="UP000556026">
    <property type="component" value="Unassembled WGS sequence"/>
</dbReference>
<reference evidence="3" key="1">
    <citation type="submission" date="2020-06" db="EMBL/GenBank/DDBJ databases">
        <title>Draft genomic sequence of Geomonas sp. Red330.</title>
        <authorList>
            <person name="Itoh H."/>
            <person name="Zhenxing X."/>
            <person name="Ushijima N."/>
            <person name="Masuda Y."/>
            <person name="Shiratori Y."/>
            <person name="Senoo K."/>
        </authorList>
    </citation>
    <scope>NUCLEOTIDE SEQUENCE [LARGE SCALE GENOMIC DNA]</scope>
    <source>
        <strain evidence="3">Red330</strain>
    </source>
</reference>
<feature type="domain" description="Glycosyltransferase 2-like" evidence="1">
    <location>
        <begin position="9"/>
        <end position="181"/>
    </location>
</feature>
<dbReference type="SUPFAM" id="SSF53448">
    <property type="entry name" value="Nucleotide-diphospho-sugar transferases"/>
    <property type="match status" value="1"/>
</dbReference>
<evidence type="ECO:0000259" key="1">
    <source>
        <dbReference type="Pfam" id="PF00535"/>
    </source>
</evidence>
<evidence type="ECO:0000313" key="2">
    <source>
        <dbReference type="EMBL" id="GFO60903.1"/>
    </source>
</evidence>
<proteinExistence type="predicted"/>
<dbReference type="PANTHER" id="PTHR43685:SF2">
    <property type="entry name" value="GLYCOSYLTRANSFERASE 2-LIKE DOMAIN-CONTAINING PROTEIN"/>
    <property type="match status" value="1"/>
</dbReference>
<accession>A0A6V8MMD0</accession>
<organism evidence="2 3">
    <name type="scientific">Geomonas silvestris</name>
    <dbReference type="NCBI Taxonomy" id="2740184"/>
    <lineage>
        <taxon>Bacteria</taxon>
        <taxon>Pseudomonadati</taxon>
        <taxon>Thermodesulfobacteriota</taxon>
        <taxon>Desulfuromonadia</taxon>
        <taxon>Geobacterales</taxon>
        <taxon>Geobacteraceae</taxon>
        <taxon>Geomonas</taxon>
    </lineage>
</organism>
<name>A0A6V8MMD0_9BACT</name>
<evidence type="ECO:0000313" key="3">
    <source>
        <dbReference type="Proteomes" id="UP000556026"/>
    </source>
</evidence>
<protein>
    <recommendedName>
        <fullName evidence="1">Glycosyltransferase 2-like domain-containing protein</fullName>
    </recommendedName>
</protein>
<dbReference type="InterPro" id="IPR029044">
    <property type="entry name" value="Nucleotide-diphossugar_trans"/>
</dbReference>
<gene>
    <name evidence="2" type="ORF">GMST_32280</name>
</gene>
<dbReference type="InterPro" id="IPR050834">
    <property type="entry name" value="Glycosyltransf_2"/>
</dbReference>
<dbReference type="Gene3D" id="3.90.550.10">
    <property type="entry name" value="Spore Coat Polysaccharide Biosynthesis Protein SpsA, Chain A"/>
    <property type="match status" value="1"/>
</dbReference>
<dbReference type="Pfam" id="PF00535">
    <property type="entry name" value="Glycos_transf_2"/>
    <property type="match status" value="1"/>
</dbReference>
<dbReference type="PANTHER" id="PTHR43685">
    <property type="entry name" value="GLYCOSYLTRANSFERASE"/>
    <property type="match status" value="1"/>
</dbReference>
<dbReference type="InterPro" id="IPR001173">
    <property type="entry name" value="Glyco_trans_2-like"/>
</dbReference>
<dbReference type="EMBL" id="BLXX01000011">
    <property type="protein sequence ID" value="GFO60903.1"/>
    <property type="molecule type" value="Genomic_DNA"/>
</dbReference>
<dbReference type="RefSeq" id="WP_183355712.1">
    <property type="nucleotide sequence ID" value="NZ_BLXX01000011.1"/>
</dbReference>
<keyword evidence="3" id="KW-1185">Reference proteome</keyword>
<sequence length="330" mass="36692">MTRSLPLVTICVPTYNSSRYLRETLDSLVSQSYGNLEVIISDNASQDDSVEIAQEYGRRYGFRVLVNETNSGPFRNWNNLIAEARGEYLALYHSDDVYGPDIVHKCVGLLEADPELGLVGTLATIVDENGAQLSATELPSGTAPDGRYRLADAFRAVVRSGGSRYFLVTPSVMVRRRMYRELGGFDTTGRFGSAGDYEMWLRIAAHAPVAVLPEYLMKYRVHSAQGSEQELRRNVALPDILEVLAAHAPAIQAGELLDEYRRYRARAIFKTALKQNCRGEFERSRETAALVGAGRYRVAALGLMAASLVRVNLALWPGRPWPCRIAREKA</sequence>